<evidence type="ECO:0000256" key="1">
    <source>
        <dbReference type="SAM" id="Phobius"/>
    </source>
</evidence>
<feature type="transmembrane region" description="Helical" evidence="1">
    <location>
        <begin position="72"/>
        <end position="98"/>
    </location>
</feature>
<feature type="transmembrane region" description="Helical" evidence="1">
    <location>
        <begin position="110"/>
        <end position="130"/>
    </location>
</feature>
<accession>A0A7C9NKK6</accession>
<proteinExistence type="predicted"/>
<feature type="transmembrane region" description="Helical" evidence="1">
    <location>
        <begin position="183"/>
        <end position="205"/>
    </location>
</feature>
<keyword evidence="1" id="KW-0812">Transmembrane</keyword>
<protein>
    <submittedName>
        <fullName evidence="2">Uncharacterized protein</fullName>
    </submittedName>
</protein>
<keyword evidence="1" id="KW-0472">Membrane</keyword>
<keyword evidence="1" id="KW-1133">Transmembrane helix</keyword>
<dbReference type="RefSeq" id="WP_161482032.1">
    <property type="nucleotide sequence ID" value="NZ_WXEW01000007.1"/>
</dbReference>
<reference evidence="2 3" key="1">
    <citation type="submission" date="2020-01" db="EMBL/GenBank/DDBJ databases">
        <title>Herbidospora sp. NEAU-GS84 nov., a novel actinomycete isolated from soil.</title>
        <authorList>
            <person name="Han L."/>
        </authorList>
    </citation>
    <scope>NUCLEOTIDE SEQUENCE [LARGE SCALE GENOMIC DNA]</scope>
    <source>
        <strain evidence="2 3">NEAU-GS84</strain>
    </source>
</reference>
<evidence type="ECO:0000313" key="3">
    <source>
        <dbReference type="Proteomes" id="UP000479526"/>
    </source>
</evidence>
<feature type="transmembrane region" description="Helical" evidence="1">
    <location>
        <begin position="6"/>
        <end position="22"/>
    </location>
</feature>
<dbReference type="EMBL" id="WXEW01000007">
    <property type="protein sequence ID" value="NAS24912.1"/>
    <property type="molecule type" value="Genomic_DNA"/>
</dbReference>
<organism evidence="2 3">
    <name type="scientific">Herbidospora solisilvae</name>
    <dbReference type="NCBI Taxonomy" id="2696284"/>
    <lineage>
        <taxon>Bacteria</taxon>
        <taxon>Bacillati</taxon>
        <taxon>Actinomycetota</taxon>
        <taxon>Actinomycetes</taxon>
        <taxon>Streptosporangiales</taxon>
        <taxon>Streptosporangiaceae</taxon>
        <taxon>Herbidospora</taxon>
    </lineage>
</organism>
<feature type="transmembrane region" description="Helical" evidence="1">
    <location>
        <begin position="159"/>
        <end position="177"/>
    </location>
</feature>
<feature type="transmembrane region" description="Helical" evidence="1">
    <location>
        <begin position="217"/>
        <end position="239"/>
    </location>
</feature>
<gene>
    <name evidence="2" type="ORF">GT755_24905</name>
</gene>
<evidence type="ECO:0000313" key="2">
    <source>
        <dbReference type="EMBL" id="NAS24912.1"/>
    </source>
</evidence>
<comment type="caution">
    <text evidence="2">The sequence shown here is derived from an EMBL/GenBank/DDBJ whole genome shotgun (WGS) entry which is preliminary data.</text>
</comment>
<keyword evidence="3" id="KW-1185">Reference proteome</keyword>
<feature type="transmembrane region" description="Helical" evidence="1">
    <location>
        <begin position="136"/>
        <end position="152"/>
    </location>
</feature>
<feature type="transmembrane region" description="Helical" evidence="1">
    <location>
        <begin position="34"/>
        <end position="52"/>
    </location>
</feature>
<sequence>MLGALAWAIITGDWHVFFLATLGERYDPADLTLVLLKLVAAGLRGWLIWTVLVRPPFEGPLWMRVLRVLLYVNAVLVVVALSVPIAGYAALLVTLPVVVMTPLVFRQVPLAVRVVVAVAGVASLVVAVVLDLPGAAVGWPIAVVLLQVFCGWSPLTRWLGLAALVHAGVMSMLPGQFTTFVDLSRWFLLLSAFAVVQALWLAHTAADLSRDHTTAPLAFRMGAVVLASVVAGTVVVAAMRPPVETLVVNELTSGEEDPPDFAAGCEPWTLLGQEYVATPPNEREKAYLCLAGQYDERSDAALLAEGRALCAADTLYGGTLEKLVYLCPEKAGAADPGLLLGRAVVDAIHAACRDPWPRVRSRGRFPTVPYLLEKPGEGYQVVTNRLRGEPPGWLDEEPIPVGQGVQGVCVTYKMLKQPPPLRANGWRSVVEVPLSSHGTVQLRGVQPNFMDEIGEDGQRMRIYTRDLAVEGLRAEQHLIVTFPGRSLKRVVHK</sequence>
<name>A0A7C9NKK6_9ACTN</name>
<dbReference type="AlphaFoldDB" id="A0A7C9NKK6"/>
<dbReference type="Proteomes" id="UP000479526">
    <property type="component" value="Unassembled WGS sequence"/>
</dbReference>